<evidence type="ECO:0000313" key="4">
    <source>
        <dbReference type="Proteomes" id="UP001597201"/>
    </source>
</evidence>
<dbReference type="SUPFAM" id="SSF159941">
    <property type="entry name" value="MM3350-like"/>
    <property type="match status" value="1"/>
</dbReference>
<dbReference type="RefSeq" id="WP_377179982.1">
    <property type="nucleotide sequence ID" value="NZ_JBHTMY010000003.1"/>
</dbReference>
<reference evidence="4" key="1">
    <citation type="journal article" date="2019" name="Int. J. Syst. Evol. Microbiol.">
        <title>The Global Catalogue of Microorganisms (GCM) 10K type strain sequencing project: providing services to taxonomists for standard genome sequencing and annotation.</title>
        <authorList>
            <consortium name="The Broad Institute Genomics Platform"/>
            <consortium name="The Broad Institute Genome Sequencing Center for Infectious Disease"/>
            <person name="Wu L."/>
            <person name="Ma J."/>
        </authorList>
    </citation>
    <scope>NUCLEOTIDE SEQUENCE [LARGE SCALE GENOMIC DNA]</scope>
    <source>
        <strain evidence="4">CCUG 61485</strain>
    </source>
</reference>
<sequence length="169" mass="19531">MSYKIRVILDAEENVVRDIIISKSLLLEDLHNAITNAFGFNGAEMASFYLADKDWNEGEEFPLFDMSEKPGQITQMSEISISDVMTEVGDKLIYVYDYLNMWTFFVEVMEITQDFLAENYAKVAFSLGHLPQNAPEKQFEADDFSEFDMDEDEDELDDDFDPDGFSIYE</sequence>
<keyword evidence="4" id="KW-1185">Reference proteome</keyword>
<dbReference type="Proteomes" id="UP001597201">
    <property type="component" value="Unassembled WGS sequence"/>
</dbReference>
<evidence type="ECO:0000256" key="1">
    <source>
        <dbReference type="SAM" id="MobiDB-lite"/>
    </source>
</evidence>
<dbReference type="Pfam" id="PF07929">
    <property type="entry name" value="PRiA4_ORF3"/>
    <property type="match status" value="1"/>
</dbReference>
<dbReference type="Gene3D" id="3.10.290.30">
    <property type="entry name" value="MM3350-like"/>
    <property type="match status" value="1"/>
</dbReference>
<feature type="domain" description="Plasmid pRiA4b Orf3-like" evidence="2">
    <location>
        <begin position="3"/>
        <end position="124"/>
    </location>
</feature>
<comment type="caution">
    <text evidence="3">The sequence shown here is derived from an EMBL/GenBank/DDBJ whole genome shotgun (WGS) entry which is preliminary data.</text>
</comment>
<dbReference type="EMBL" id="JBHTMY010000003">
    <property type="protein sequence ID" value="MFD1315650.1"/>
    <property type="molecule type" value="Genomic_DNA"/>
</dbReference>
<evidence type="ECO:0000313" key="3">
    <source>
        <dbReference type="EMBL" id="MFD1315650.1"/>
    </source>
</evidence>
<dbReference type="InterPro" id="IPR012912">
    <property type="entry name" value="Plasmid_pRiA4b_Orf3-like"/>
</dbReference>
<accession>A0ABW3Y2K6</accession>
<organism evidence="3 4">
    <name type="scientific">Namhaeicola litoreus</name>
    <dbReference type="NCBI Taxonomy" id="1052145"/>
    <lineage>
        <taxon>Bacteria</taxon>
        <taxon>Pseudomonadati</taxon>
        <taxon>Bacteroidota</taxon>
        <taxon>Flavobacteriia</taxon>
        <taxon>Flavobacteriales</taxon>
        <taxon>Flavobacteriaceae</taxon>
        <taxon>Namhaeicola</taxon>
    </lineage>
</organism>
<gene>
    <name evidence="3" type="ORF">ACFQ39_08495</name>
</gene>
<protein>
    <recommendedName>
        <fullName evidence="2">Plasmid pRiA4b Orf3-like domain-containing protein</fullName>
    </recommendedName>
</protein>
<name>A0ABW3Y2K6_9FLAO</name>
<dbReference type="InterPro" id="IPR024047">
    <property type="entry name" value="MM3350-like_sf"/>
</dbReference>
<proteinExistence type="predicted"/>
<feature type="compositionally biased region" description="Acidic residues" evidence="1">
    <location>
        <begin position="146"/>
        <end position="162"/>
    </location>
</feature>
<evidence type="ECO:0000259" key="2">
    <source>
        <dbReference type="Pfam" id="PF07929"/>
    </source>
</evidence>
<feature type="region of interest" description="Disordered" evidence="1">
    <location>
        <begin position="146"/>
        <end position="169"/>
    </location>
</feature>